<name>A0A316ETM1_9BURK</name>
<proteinExistence type="predicted"/>
<dbReference type="PANTHER" id="PTHR43877">
    <property type="entry name" value="AMINOALKYLPHOSPHONATE N-ACETYLTRANSFERASE-RELATED-RELATED"/>
    <property type="match status" value="1"/>
</dbReference>
<reference evidence="4 5" key="1">
    <citation type="submission" date="2018-05" db="EMBL/GenBank/DDBJ databases">
        <title>Genomic Encyclopedia of Type Strains, Phase IV (KMG-V): Genome sequencing to study the core and pangenomes of soil and plant-associated prokaryotes.</title>
        <authorList>
            <person name="Whitman W."/>
        </authorList>
    </citation>
    <scope>NUCLEOTIDE SEQUENCE [LARGE SCALE GENOMIC DNA]</scope>
    <source>
        <strain evidence="4 5">SLV-132</strain>
    </source>
</reference>
<dbReference type="AlphaFoldDB" id="A0A316ETM1"/>
<evidence type="ECO:0000313" key="5">
    <source>
        <dbReference type="Proteomes" id="UP000245754"/>
    </source>
</evidence>
<dbReference type="EMBL" id="QGGT01000003">
    <property type="protein sequence ID" value="PWK34077.1"/>
    <property type="molecule type" value="Genomic_DNA"/>
</dbReference>
<accession>A0A316ETM1</accession>
<dbReference type="PROSITE" id="PS51186">
    <property type="entry name" value="GNAT"/>
    <property type="match status" value="1"/>
</dbReference>
<organism evidence="4 5">
    <name type="scientific">Cupriavidus plantarum</name>
    <dbReference type="NCBI Taxonomy" id="942865"/>
    <lineage>
        <taxon>Bacteria</taxon>
        <taxon>Pseudomonadati</taxon>
        <taxon>Pseudomonadota</taxon>
        <taxon>Betaproteobacteria</taxon>
        <taxon>Burkholderiales</taxon>
        <taxon>Burkholderiaceae</taxon>
        <taxon>Cupriavidus</taxon>
    </lineage>
</organism>
<keyword evidence="2" id="KW-0012">Acyltransferase</keyword>
<evidence type="ECO:0000259" key="3">
    <source>
        <dbReference type="PROSITE" id="PS51186"/>
    </source>
</evidence>
<dbReference type="CDD" id="cd04301">
    <property type="entry name" value="NAT_SF"/>
    <property type="match status" value="1"/>
</dbReference>
<dbReference type="Proteomes" id="UP000245754">
    <property type="component" value="Unassembled WGS sequence"/>
</dbReference>
<dbReference type="GO" id="GO:0016747">
    <property type="term" value="F:acyltransferase activity, transferring groups other than amino-acyl groups"/>
    <property type="evidence" value="ECO:0007669"/>
    <property type="project" value="InterPro"/>
</dbReference>
<evidence type="ECO:0000256" key="2">
    <source>
        <dbReference type="ARBA" id="ARBA00023315"/>
    </source>
</evidence>
<dbReference type="InterPro" id="IPR000182">
    <property type="entry name" value="GNAT_dom"/>
</dbReference>
<comment type="caution">
    <text evidence="4">The sequence shown here is derived from an EMBL/GenBank/DDBJ whole genome shotgun (WGS) entry which is preliminary data.</text>
</comment>
<dbReference type="RefSeq" id="WP_109584136.1">
    <property type="nucleotide sequence ID" value="NZ_QGGT01000003.1"/>
</dbReference>
<dbReference type="Pfam" id="PF00583">
    <property type="entry name" value="Acetyltransf_1"/>
    <property type="match status" value="1"/>
</dbReference>
<sequence>MTEYLLDLATPADADDIVRIVNGAYRGQNGTAGWTSEAGLIAGQRTDATQVERLIGAGNPTVLVMRDGDTGRIVATVCADRLAADRTELGMLSVDVAWQGGGAGKRLIALTEAWLRERDVTVASMTVVHARTELIAWYGRQGYLPNGETVAFPYDDPAVGRPLRDDLYFVVLEKRL</sequence>
<protein>
    <submittedName>
        <fullName evidence="4">Putative N-acetyltransferase YhbS</fullName>
    </submittedName>
</protein>
<dbReference type="SUPFAM" id="SSF55729">
    <property type="entry name" value="Acyl-CoA N-acyltransferases (Nat)"/>
    <property type="match status" value="1"/>
</dbReference>
<dbReference type="InterPro" id="IPR016181">
    <property type="entry name" value="Acyl_CoA_acyltransferase"/>
</dbReference>
<gene>
    <name evidence="4" type="ORF">C7419_103396</name>
</gene>
<evidence type="ECO:0000256" key="1">
    <source>
        <dbReference type="ARBA" id="ARBA00022679"/>
    </source>
</evidence>
<evidence type="ECO:0000313" key="4">
    <source>
        <dbReference type="EMBL" id="PWK34077.1"/>
    </source>
</evidence>
<feature type="domain" description="N-acetyltransferase" evidence="3">
    <location>
        <begin position="4"/>
        <end position="176"/>
    </location>
</feature>
<dbReference type="Gene3D" id="3.40.630.30">
    <property type="match status" value="1"/>
</dbReference>
<dbReference type="InterPro" id="IPR050832">
    <property type="entry name" value="Bact_Acetyltransf"/>
</dbReference>
<keyword evidence="5" id="KW-1185">Reference proteome</keyword>
<keyword evidence="1 4" id="KW-0808">Transferase</keyword>